<proteinExistence type="predicted"/>
<keyword evidence="3" id="KW-1185">Reference proteome</keyword>
<evidence type="ECO:0000313" key="2">
    <source>
        <dbReference type="EMBL" id="AWB50155.1"/>
    </source>
</evidence>
<dbReference type="Proteomes" id="UP000244496">
    <property type="component" value="Chromosome"/>
</dbReference>
<organism evidence="2 3">
    <name type="scientific">Paragemmobacter aquarius</name>
    <dbReference type="NCBI Taxonomy" id="2169400"/>
    <lineage>
        <taxon>Bacteria</taxon>
        <taxon>Pseudomonadati</taxon>
        <taxon>Pseudomonadota</taxon>
        <taxon>Alphaproteobacteria</taxon>
        <taxon>Rhodobacterales</taxon>
        <taxon>Paracoccaceae</taxon>
        <taxon>Paragemmobacter</taxon>
    </lineage>
</organism>
<dbReference type="EMBL" id="CP028918">
    <property type="protein sequence ID" value="AWB50155.1"/>
    <property type="molecule type" value="Genomic_DNA"/>
</dbReference>
<evidence type="ECO:0000259" key="1">
    <source>
        <dbReference type="Pfam" id="PF16548"/>
    </source>
</evidence>
<dbReference type="AlphaFoldDB" id="A0A2S0UQS4"/>
<protein>
    <recommendedName>
        <fullName evidence="1">Flagellar assembly protein T N-terminal domain-containing protein</fullName>
    </recommendedName>
</protein>
<dbReference type="Gene3D" id="3.30.1660.40">
    <property type="entry name" value="FlgT, N-terminal domain"/>
    <property type="match status" value="1"/>
</dbReference>
<accession>A0A2S0UQS4</accession>
<dbReference type="InterPro" id="IPR032370">
    <property type="entry name" value="FlgT_N"/>
</dbReference>
<sequence>MVFAAPVRAGDLWIEATGFAVQSGAEDQASAKRRAVADALLMAALSGGADVRAHTAVDRSVVTSDMLIVRPVGRVKEHRLLSAVRNGDTWQVTIQARVGLGAEGACQSRRRMAIAAYAPQIEVSPYAPAWAVPLAQEVANDLVRQVQRHPMVEVVRVTDRALPDMTEARERLDYTVLTRGSVRLGAGEHGFVPVIRLDVGAAGRRAALELQMELVLIGGNGEVTRAVVARQVALPGPSVLGRAAVLVEPNRRQMAAKLTAGLDRAMTELLDVETCKPVLTHLAVSGGAISAPVGRRQGLTMGAIAFTADGDASTEMLEVTGLSANGVTLRPLDPNRPARAFAGRPVRFVETGL</sequence>
<feature type="domain" description="Flagellar assembly protein T N-terminal" evidence="1">
    <location>
        <begin position="13"/>
        <end position="98"/>
    </location>
</feature>
<dbReference type="KEGG" id="geh:HYN69_01255"/>
<name>A0A2S0UQS4_9RHOB</name>
<reference evidence="2 3" key="1">
    <citation type="submission" date="2018-04" db="EMBL/GenBank/DDBJ databases">
        <title>Genome sequencing of Gemmobacter.</title>
        <authorList>
            <person name="Yi H."/>
            <person name="Baek M.-G."/>
        </authorList>
    </citation>
    <scope>NUCLEOTIDE SEQUENCE [LARGE SCALE GENOMIC DNA]</scope>
    <source>
        <strain evidence="2 3">HYN0069</strain>
    </source>
</reference>
<dbReference type="OrthoDB" id="7738399at2"/>
<dbReference type="InterPro" id="IPR038180">
    <property type="entry name" value="FlgT_N_sf"/>
</dbReference>
<gene>
    <name evidence="2" type="ORF">HYN69_01255</name>
</gene>
<evidence type="ECO:0000313" key="3">
    <source>
        <dbReference type="Proteomes" id="UP000244496"/>
    </source>
</evidence>
<dbReference type="Pfam" id="PF16548">
    <property type="entry name" value="FlgT_N"/>
    <property type="match status" value="1"/>
</dbReference>